<evidence type="ECO:0000256" key="1">
    <source>
        <dbReference type="ARBA" id="ARBA00007169"/>
    </source>
</evidence>
<feature type="domain" description="Thioesterase" evidence="2">
    <location>
        <begin position="7"/>
        <end position="231"/>
    </location>
</feature>
<reference evidence="4" key="2">
    <citation type="submission" date="2023-06" db="EMBL/GenBank/DDBJ databases">
        <authorList>
            <consortium name="Clinical and Environmental Microbiology Branch: Whole genome sequencing antimicrobial resistance pathogens in the healthcare setting"/>
        </authorList>
    </citation>
    <scope>NUCLEOTIDE SEQUENCE</scope>
    <source>
        <strain evidence="4">2021CK-01020</strain>
    </source>
</reference>
<dbReference type="Pfam" id="PF00975">
    <property type="entry name" value="Thioesterase"/>
    <property type="match status" value="1"/>
</dbReference>
<dbReference type="PANTHER" id="PTHR11487:SF0">
    <property type="entry name" value="S-ACYL FATTY ACID SYNTHASE THIOESTERASE, MEDIUM CHAIN"/>
    <property type="match status" value="1"/>
</dbReference>
<dbReference type="PANTHER" id="PTHR11487">
    <property type="entry name" value="THIOESTERASE"/>
    <property type="match status" value="1"/>
</dbReference>
<evidence type="ECO:0000313" key="5">
    <source>
        <dbReference type="Proteomes" id="UP000644192"/>
    </source>
</evidence>
<dbReference type="InterPro" id="IPR012223">
    <property type="entry name" value="TEII"/>
</dbReference>
<organism evidence="3 5">
    <name type="scientific">Pseudomonas aeruginosa</name>
    <dbReference type="NCBI Taxonomy" id="287"/>
    <lineage>
        <taxon>Bacteria</taxon>
        <taxon>Pseudomonadati</taxon>
        <taxon>Pseudomonadota</taxon>
        <taxon>Gammaproteobacteria</taxon>
        <taxon>Pseudomonadales</taxon>
        <taxon>Pseudomonadaceae</taxon>
        <taxon>Pseudomonas</taxon>
    </lineage>
</organism>
<dbReference type="Proteomes" id="UP001297540">
    <property type="component" value="Chromosome"/>
</dbReference>
<dbReference type="InterPro" id="IPR029058">
    <property type="entry name" value="AB_hydrolase_fold"/>
</dbReference>
<comment type="similarity">
    <text evidence="1">Belongs to the thioesterase family.</text>
</comment>
<dbReference type="Gene3D" id="3.40.50.1820">
    <property type="entry name" value="alpha/beta hydrolase"/>
    <property type="match status" value="1"/>
</dbReference>
<evidence type="ECO:0000313" key="4">
    <source>
        <dbReference type="EMBL" id="WOS80972.1"/>
    </source>
</evidence>
<dbReference type="GO" id="GO:0008610">
    <property type="term" value="P:lipid biosynthetic process"/>
    <property type="evidence" value="ECO:0007669"/>
    <property type="project" value="TreeGrafter"/>
</dbReference>
<dbReference type="EMBL" id="CP136986">
    <property type="protein sequence ID" value="WOS80972.1"/>
    <property type="molecule type" value="Genomic_DNA"/>
</dbReference>
<dbReference type="eggNOG" id="COG3208">
    <property type="taxonomic scope" value="Bacteria"/>
</dbReference>
<accession>A0A080V6Z1</accession>
<gene>
    <name evidence="3" type="ORF">GUL26_33250</name>
    <name evidence="4" type="ORF">L4V69_17980</name>
</gene>
<dbReference type="Proteomes" id="UP000644192">
    <property type="component" value="Unassembled WGS sequence"/>
</dbReference>
<reference evidence="3" key="1">
    <citation type="submission" date="2020-01" db="EMBL/GenBank/DDBJ databases">
        <title>Bacteria Cultured from War Wounds Associated with the Conflict in Eastern Ukraine.</title>
        <authorList>
            <person name="Snesrud E."/>
            <person name="Galac M.R."/>
            <person name="Mc Gann P."/>
            <person name="Valentine K."/>
            <person name="Viacheslav K."/>
        </authorList>
    </citation>
    <scope>NUCLEOTIDE SEQUENCE</scope>
    <source>
        <strain evidence="3">VNMU148</strain>
    </source>
</reference>
<protein>
    <submittedName>
        <fullName evidence="3">Alpha/beta fold hydrolase</fullName>
    </submittedName>
    <submittedName>
        <fullName evidence="4">Thioesterase II family protein</fullName>
    </submittedName>
</protein>
<dbReference type="GO" id="GO:0016787">
    <property type="term" value="F:hydrolase activity"/>
    <property type="evidence" value="ECO:0007669"/>
    <property type="project" value="UniProtKB-KW"/>
</dbReference>
<dbReference type="KEGG" id="paeb:NCGM1900_4119"/>
<dbReference type="EMBL" id="WXZT01000041">
    <property type="protein sequence ID" value="MZZ17139.1"/>
    <property type="molecule type" value="Genomic_DNA"/>
</dbReference>
<dbReference type="FunFam" id="3.40.50.1820:FF:000692">
    <property type="entry name" value="Probable thioesterase"/>
    <property type="match status" value="1"/>
</dbReference>
<reference evidence="4" key="3">
    <citation type="submission" date="2023-10" db="EMBL/GenBank/DDBJ databases">
        <title>Pathogen: clinical or host-associated sample.</title>
        <authorList>
            <person name="Hergert J."/>
            <person name="Casey R."/>
            <person name="Wagner J."/>
            <person name="Young E.L."/>
            <person name="Oakeson K.F."/>
        </authorList>
    </citation>
    <scope>NUCLEOTIDE SEQUENCE</scope>
    <source>
        <strain evidence="4">2021CK-01020</strain>
    </source>
</reference>
<dbReference type="RefSeq" id="WP_003089632.1">
    <property type="nucleotide sequence ID" value="NZ_AP014622.1"/>
</dbReference>
<sequence length="254" mass="27887">MGGTPVRLFCLPYSGASAMTYSRWRRKLPAWLAVRPVELPGRGARMAEPLQTDLASLAQQLARELHDEVRQGPYAMLGHSLGALLACEVLYALRELGCPTPLGFFACGTAAPSRRAEYDRGFAEPKSDAELIADLRDLQGTPEEVLGNRELMSLTLPILRADFLLCGSYRHQRRPPLACPIRTLGGREDKASEEQLLAWAEETRSGFGLELFDGGHFFIHQREAEVLAVVERQVEAWRAGQGAAALVVESAAIC</sequence>
<dbReference type="AlphaFoldDB" id="A0A080V6Z1"/>
<dbReference type="SUPFAM" id="SSF53474">
    <property type="entry name" value="alpha/beta-Hydrolases"/>
    <property type="match status" value="1"/>
</dbReference>
<evidence type="ECO:0000259" key="2">
    <source>
        <dbReference type="Pfam" id="PF00975"/>
    </source>
</evidence>
<evidence type="ECO:0000313" key="3">
    <source>
        <dbReference type="EMBL" id="MZZ17139.1"/>
    </source>
</evidence>
<dbReference type="InterPro" id="IPR001031">
    <property type="entry name" value="Thioesterase"/>
</dbReference>
<keyword evidence="3" id="KW-0378">Hydrolase</keyword>
<name>A0A080V6Z1_PSEAI</name>
<proteinExistence type="inferred from homology"/>